<name>A0A812T6E9_9DINO</name>
<feature type="non-terminal residue" evidence="9">
    <location>
        <position position="489"/>
    </location>
</feature>
<dbReference type="InterPro" id="IPR018490">
    <property type="entry name" value="cNMP-bd_dom_sf"/>
</dbReference>
<sequence length="489" mass="56553">SLIAEPKQIAKIYSRRWLFLDVLAGIPWELVNSKVPWDVQSAQLFKMLRLVRVMRLLRFLRVDIFNESVKMYIEIRPTLMFASGILRLLFILCAVTHWAACAWFCIGSRSGVGQTWVTKHLPLDFSVSEGYVYSLYYTLTTMTTVGYGDITPVNLGEICFSLLLLLIATVVFATVMGYLTDMIANVNSERNQQAEKILMLSNYMTWRNIPPHLYKAIRRHLLHLWETNKGYDSYEDQLQDHLTPVLRRELRFHIFGRVLRNAPFLAFLRDFEVCLKELATKVSMRMLSRGDHIIRIGEASDRIFILVRGKVRISLNESLWTNPASEELMDEIWSTYAAKRRGANDANGEVFLEGLHTAMMHRKRQKAIDAAVNQSSYASAFKTVDATHSLFSAKTFVRAEEQLLVQDCRQRRAARFIQMRWRQKLRARRARLTSQPIVCSMSIEAPAYFGESCLCDPVEKWDEKPPQCMYSARCEMRSEVMCILRSDIG</sequence>
<dbReference type="Gene3D" id="1.10.287.70">
    <property type="match status" value="1"/>
</dbReference>
<evidence type="ECO:0000256" key="7">
    <source>
        <dbReference type="SAM" id="Phobius"/>
    </source>
</evidence>
<feature type="domain" description="Cyclic nucleotide-binding" evidence="8">
    <location>
        <begin position="275"/>
        <end position="344"/>
    </location>
</feature>
<keyword evidence="2" id="KW-0813">Transport</keyword>
<dbReference type="GO" id="GO:0005886">
    <property type="term" value="C:plasma membrane"/>
    <property type="evidence" value="ECO:0007669"/>
    <property type="project" value="TreeGrafter"/>
</dbReference>
<dbReference type="Pfam" id="PF00520">
    <property type="entry name" value="Ion_trans"/>
    <property type="match status" value="1"/>
</dbReference>
<proteinExistence type="predicted"/>
<evidence type="ECO:0000256" key="5">
    <source>
        <dbReference type="ARBA" id="ARBA00023065"/>
    </source>
</evidence>
<dbReference type="AlphaFoldDB" id="A0A812T6E9"/>
<dbReference type="InterPro" id="IPR000595">
    <property type="entry name" value="cNMP-bd_dom"/>
</dbReference>
<evidence type="ECO:0000256" key="1">
    <source>
        <dbReference type="ARBA" id="ARBA00004141"/>
    </source>
</evidence>
<dbReference type="GO" id="GO:0005249">
    <property type="term" value="F:voltage-gated potassium channel activity"/>
    <property type="evidence" value="ECO:0007669"/>
    <property type="project" value="TreeGrafter"/>
</dbReference>
<keyword evidence="5" id="KW-0406">Ion transport</keyword>
<dbReference type="InterPro" id="IPR005821">
    <property type="entry name" value="Ion_trans_dom"/>
</dbReference>
<feature type="non-terminal residue" evidence="9">
    <location>
        <position position="1"/>
    </location>
</feature>
<feature type="transmembrane region" description="Helical" evidence="7">
    <location>
        <begin position="85"/>
        <end position="110"/>
    </location>
</feature>
<evidence type="ECO:0000313" key="9">
    <source>
        <dbReference type="EMBL" id="CAE7512708.1"/>
    </source>
</evidence>
<keyword evidence="4 7" id="KW-1133">Transmembrane helix</keyword>
<comment type="subcellular location">
    <subcellularLocation>
        <location evidence="1">Membrane</location>
        <topology evidence="1">Multi-pass membrane protein</topology>
    </subcellularLocation>
</comment>
<dbReference type="PANTHER" id="PTHR10217:SF435">
    <property type="entry name" value="POTASSIUM VOLTAGE-GATED CHANNEL PROTEIN EAG"/>
    <property type="match status" value="1"/>
</dbReference>
<keyword evidence="10" id="KW-1185">Reference proteome</keyword>
<evidence type="ECO:0000256" key="4">
    <source>
        <dbReference type="ARBA" id="ARBA00022989"/>
    </source>
</evidence>
<evidence type="ECO:0000259" key="8">
    <source>
        <dbReference type="PROSITE" id="PS50042"/>
    </source>
</evidence>
<dbReference type="Gene3D" id="2.60.120.10">
    <property type="entry name" value="Jelly Rolls"/>
    <property type="match status" value="1"/>
</dbReference>
<dbReference type="PROSITE" id="PS50042">
    <property type="entry name" value="CNMP_BINDING_3"/>
    <property type="match status" value="1"/>
</dbReference>
<dbReference type="InterPro" id="IPR050818">
    <property type="entry name" value="KCNH_animal-type"/>
</dbReference>
<feature type="transmembrane region" description="Helical" evidence="7">
    <location>
        <begin position="130"/>
        <end position="148"/>
    </location>
</feature>
<gene>
    <name evidence="9" type="primary">Kcnh5</name>
    <name evidence="9" type="ORF">SNEC2469_LOCUS14645</name>
</gene>
<dbReference type="EMBL" id="CAJNJA010023543">
    <property type="protein sequence ID" value="CAE7512708.1"/>
    <property type="molecule type" value="Genomic_DNA"/>
</dbReference>
<organism evidence="9 10">
    <name type="scientific">Symbiodinium necroappetens</name>
    <dbReference type="NCBI Taxonomy" id="1628268"/>
    <lineage>
        <taxon>Eukaryota</taxon>
        <taxon>Sar</taxon>
        <taxon>Alveolata</taxon>
        <taxon>Dinophyceae</taxon>
        <taxon>Suessiales</taxon>
        <taxon>Symbiodiniaceae</taxon>
        <taxon>Symbiodinium</taxon>
    </lineage>
</organism>
<dbReference type="GO" id="GO:0042391">
    <property type="term" value="P:regulation of membrane potential"/>
    <property type="evidence" value="ECO:0007669"/>
    <property type="project" value="TreeGrafter"/>
</dbReference>
<evidence type="ECO:0000313" key="10">
    <source>
        <dbReference type="Proteomes" id="UP000601435"/>
    </source>
</evidence>
<accession>A0A812T6E9</accession>
<dbReference type="Gene3D" id="1.10.287.630">
    <property type="entry name" value="Helix hairpin bin"/>
    <property type="match status" value="1"/>
</dbReference>
<protein>
    <submittedName>
        <fullName evidence="9">Kcnh5 protein</fullName>
    </submittedName>
</protein>
<dbReference type="PANTHER" id="PTHR10217">
    <property type="entry name" value="VOLTAGE AND LIGAND GATED POTASSIUM CHANNEL"/>
    <property type="match status" value="1"/>
</dbReference>
<dbReference type="SUPFAM" id="SSF81324">
    <property type="entry name" value="Voltage-gated potassium channels"/>
    <property type="match status" value="1"/>
</dbReference>
<dbReference type="SUPFAM" id="SSF51206">
    <property type="entry name" value="cAMP-binding domain-like"/>
    <property type="match status" value="1"/>
</dbReference>
<reference evidence="9" key="1">
    <citation type="submission" date="2021-02" db="EMBL/GenBank/DDBJ databases">
        <authorList>
            <person name="Dougan E. K."/>
            <person name="Rhodes N."/>
            <person name="Thang M."/>
            <person name="Chan C."/>
        </authorList>
    </citation>
    <scope>NUCLEOTIDE SEQUENCE</scope>
</reference>
<dbReference type="Proteomes" id="UP000601435">
    <property type="component" value="Unassembled WGS sequence"/>
</dbReference>
<keyword evidence="3 7" id="KW-0812">Transmembrane</keyword>
<evidence type="ECO:0000256" key="6">
    <source>
        <dbReference type="ARBA" id="ARBA00023136"/>
    </source>
</evidence>
<dbReference type="OrthoDB" id="444079at2759"/>
<keyword evidence="6 7" id="KW-0472">Membrane</keyword>
<dbReference type="InterPro" id="IPR014710">
    <property type="entry name" value="RmlC-like_jellyroll"/>
</dbReference>
<evidence type="ECO:0000256" key="2">
    <source>
        <dbReference type="ARBA" id="ARBA00022448"/>
    </source>
</evidence>
<feature type="transmembrane region" description="Helical" evidence="7">
    <location>
        <begin position="160"/>
        <end position="179"/>
    </location>
</feature>
<comment type="caution">
    <text evidence="9">The sequence shown here is derived from an EMBL/GenBank/DDBJ whole genome shotgun (WGS) entry which is preliminary data.</text>
</comment>
<evidence type="ECO:0000256" key="3">
    <source>
        <dbReference type="ARBA" id="ARBA00022692"/>
    </source>
</evidence>